<proteinExistence type="predicted"/>
<name>A0A4R8PSK9_9PEZI</name>
<evidence type="ECO:0000313" key="1">
    <source>
        <dbReference type="EMBL" id="TDZ28721.1"/>
    </source>
</evidence>
<dbReference type="AlphaFoldDB" id="A0A4R8PSK9"/>
<comment type="caution">
    <text evidence="1">The sequence shown here is derived from an EMBL/GenBank/DDBJ whole genome shotgun (WGS) entry which is preliminary data.</text>
</comment>
<keyword evidence="2" id="KW-1185">Reference proteome</keyword>
<dbReference type="EMBL" id="QAPG01000544">
    <property type="protein sequence ID" value="TDZ28721.1"/>
    <property type="molecule type" value="Genomic_DNA"/>
</dbReference>
<dbReference type="Proteomes" id="UP000295083">
    <property type="component" value="Unassembled WGS sequence"/>
</dbReference>
<protein>
    <submittedName>
        <fullName evidence="1">Uncharacterized protein</fullName>
    </submittedName>
</protein>
<sequence length="89" mass="10858">MKTINDYKDYSYFYKNLNKLVLYKSNFTIFSRLLKVTIAKFNLKILLVDKAINITKKHKIKRMKRNLIFKSRIFNNNSTYFKYILEVAY</sequence>
<accession>A0A4R8PSK9</accession>
<gene>
    <name evidence="1" type="ORF">C8035_v009080</name>
</gene>
<organism evidence="1 2">
    <name type="scientific">Colletotrichum spinosum</name>
    <dbReference type="NCBI Taxonomy" id="1347390"/>
    <lineage>
        <taxon>Eukaryota</taxon>
        <taxon>Fungi</taxon>
        <taxon>Dikarya</taxon>
        <taxon>Ascomycota</taxon>
        <taxon>Pezizomycotina</taxon>
        <taxon>Sordariomycetes</taxon>
        <taxon>Hypocreomycetidae</taxon>
        <taxon>Glomerellales</taxon>
        <taxon>Glomerellaceae</taxon>
        <taxon>Colletotrichum</taxon>
        <taxon>Colletotrichum orbiculare species complex</taxon>
    </lineage>
</organism>
<reference evidence="1 2" key="1">
    <citation type="submission" date="2018-11" db="EMBL/GenBank/DDBJ databases">
        <title>Genome sequence and assembly of Colletotrichum spinosum.</title>
        <authorList>
            <person name="Gan P."/>
            <person name="Shirasu K."/>
        </authorList>
    </citation>
    <scope>NUCLEOTIDE SEQUENCE [LARGE SCALE GENOMIC DNA]</scope>
    <source>
        <strain evidence="1 2">CBS 515.97</strain>
    </source>
</reference>
<evidence type="ECO:0000313" key="2">
    <source>
        <dbReference type="Proteomes" id="UP000295083"/>
    </source>
</evidence>